<protein>
    <submittedName>
        <fullName evidence="2">Uncharacterized protein</fullName>
    </submittedName>
</protein>
<name>A0ABP3ACN6_MYCUL</name>
<evidence type="ECO:0000313" key="3">
    <source>
        <dbReference type="Proteomes" id="UP000020681"/>
    </source>
</evidence>
<dbReference type="EMBL" id="JAOL01000127">
    <property type="protein sequence ID" value="EUA89103.1"/>
    <property type="molecule type" value="Genomic_DNA"/>
</dbReference>
<accession>A0ABP3ACN6</accession>
<organism evidence="2 3">
    <name type="scientific">Mycobacterium ulcerans str. Harvey</name>
    <dbReference type="NCBI Taxonomy" id="1299332"/>
    <lineage>
        <taxon>Bacteria</taxon>
        <taxon>Bacillati</taxon>
        <taxon>Actinomycetota</taxon>
        <taxon>Actinomycetes</taxon>
        <taxon>Mycobacteriales</taxon>
        <taxon>Mycobacteriaceae</taxon>
        <taxon>Mycobacterium</taxon>
        <taxon>Mycobacterium ulcerans group</taxon>
    </lineage>
</organism>
<reference evidence="2 3" key="1">
    <citation type="submission" date="2014-01" db="EMBL/GenBank/DDBJ databases">
        <authorList>
            <person name="Dobos K."/>
            <person name="Lenaerts A."/>
            <person name="Ordway D."/>
            <person name="DeGroote M.A."/>
            <person name="Parker T."/>
            <person name="Sizemore C."/>
            <person name="Tallon L.J."/>
            <person name="Sadzewicz L.K."/>
            <person name="Sengamalay N."/>
            <person name="Fraser C.M."/>
            <person name="Hine E."/>
            <person name="Shefchek K.A."/>
            <person name="Das S.P."/>
            <person name="Tettelin H."/>
        </authorList>
    </citation>
    <scope>NUCLEOTIDE SEQUENCE [LARGE SCALE GENOMIC DNA]</scope>
    <source>
        <strain evidence="2 3">Harvey</strain>
    </source>
</reference>
<gene>
    <name evidence="2" type="ORF">I551_4378</name>
</gene>
<dbReference type="Proteomes" id="UP000020681">
    <property type="component" value="Unassembled WGS sequence"/>
</dbReference>
<feature type="region of interest" description="Disordered" evidence="1">
    <location>
        <begin position="1"/>
        <end position="51"/>
    </location>
</feature>
<proteinExistence type="predicted"/>
<evidence type="ECO:0000256" key="1">
    <source>
        <dbReference type="SAM" id="MobiDB-lite"/>
    </source>
</evidence>
<evidence type="ECO:0000313" key="2">
    <source>
        <dbReference type="EMBL" id="EUA89103.1"/>
    </source>
</evidence>
<feature type="compositionally biased region" description="Polar residues" evidence="1">
    <location>
        <begin position="1"/>
        <end position="15"/>
    </location>
</feature>
<keyword evidence="3" id="KW-1185">Reference proteome</keyword>
<feature type="compositionally biased region" description="Low complexity" evidence="1">
    <location>
        <begin position="19"/>
        <end position="33"/>
    </location>
</feature>
<comment type="caution">
    <text evidence="2">The sequence shown here is derived from an EMBL/GenBank/DDBJ whole genome shotgun (WGS) entry which is preliminary data.</text>
</comment>
<sequence length="92" mass="9265">MTSTSMCPVLSMTSDTTERTAVSSVTSSAKVSTPGIGAKRCGAREVPTTRNPALASRTAMAAPMPEDTPVISATGGVDVIGVLSLVYTDGST</sequence>